<dbReference type="PRINTS" id="PR01415">
    <property type="entry name" value="ANKYRIN"/>
</dbReference>
<dbReference type="PROSITE" id="PS51704">
    <property type="entry name" value="GP_PDE"/>
    <property type="match status" value="1"/>
</dbReference>
<evidence type="ECO:0000259" key="5">
    <source>
        <dbReference type="PROSITE" id="PS51704"/>
    </source>
</evidence>
<accession>A0A376B2X9</accession>
<dbReference type="PROSITE" id="PS50088">
    <property type="entry name" value="ANK_REPEAT"/>
    <property type="match status" value="2"/>
</dbReference>
<dbReference type="InterPro" id="IPR036770">
    <property type="entry name" value="Ankyrin_rpt-contain_sf"/>
</dbReference>
<feature type="repeat" description="ANK" evidence="3">
    <location>
        <begin position="654"/>
        <end position="687"/>
    </location>
</feature>
<keyword evidence="1" id="KW-0677">Repeat</keyword>
<reference evidence="7" key="1">
    <citation type="submission" date="2018-06" db="EMBL/GenBank/DDBJ databases">
        <authorList>
            <person name="Guldener U."/>
        </authorList>
    </citation>
    <scope>NUCLEOTIDE SEQUENCE [LARGE SCALE GENOMIC DNA]</scope>
    <source>
        <strain evidence="7">UTAD17</strain>
    </source>
</reference>
<dbReference type="PROSITE" id="PS51382">
    <property type="entry name" value="SPX"/>
    <property type="match status" value="1"/>
</dbReference>
<dbReference type="SMART" id="SM00248">
    <property type="entry name" value="ANK"/>
    <property type="match status" value="6"/>
</dbReference>
<dbReference type="Pfam" id="PF03105">
    <property type="entry name" value="SPX"/>
    <property type="match status" value="1"/>
</dbReference>
<dbReference type="PROSITE" id="PS50297">
    <property type="entry name" value="ANK_REP_REGION"/>
    <property type="match status" value="2"/>
</dbReference>
<dbReference type="Gene3D" id="3.20.20.190">
    <property type="entry name" value="Phosphatidylinositol (PI) phosphodiesterase"/>
    <property type="match status" value="1"/>
</dbReference>
<dbReference type="Pfam" id="PF12796">
    <property type="entry name" value="Ank_2"/>
    <property type="match status" value="2"/>
</dbReference>
<dbReference type="Gene3D" id="1.25.40.20">
    <property type="entry name" value="Ankyrin repeat-containing domain"/>
    <property type="match status" value="2"/>
</dbReference>
<proteinExistence type="predicted"/>
<dbReference type="InterPro" id="IPR030395">
    <property type="entry name" value="GP_PDE_dom"/>
</dbReference>
<feature type="domain" description="GP-PDE" evidence="5">
    <location>
        <begin position="979"/>
        <end position="1286"/>
    </location>
</feature>
<organism evidence="6 7">
    <name type="scientific">Saccharomycodes ludwigii</name>
    <dbReference type="NCBI Taxonomy" id="36035"/>
    <lineage>
        <taxon>Eukaryota</taxon>
        <taxon>Fungi</taxon>
        <taxon>Dikarya</taxon>
        <taxon>Ascomycota</taxon>
        <taxon>Saccharomycotina</taxon>
        <taxon>Saccharomycetes</taxon>
        <taxon>Saccharomycodales</taxon>
        <taxon>Saccharomycodaceae</taxon>
        <taxon>Saccharomycodes</taxon>
    </lineage>
</organism>
<gene>
    <name evidence="6" type="ORF">SCODWIG_00595</name>
</gene>
<evidence type="ECO:0000313" key="6">
    <source>
        <dbReference type="EMBL" id="SSD58834.1"/>
    </source>
</evidence>
<name>A0A376B2X9_9ASCO</name>
<keyword evidence="2 3" id="KW-0040">ANK repeat</keyword>
<feature type="repeat" description="ANK" evidence="3">
    <location>
        <begin position="544"/>
        <end position="566"/>
    </location>
</feature>
<protein>
    <submittedName>
        <fullName evidence="6">Related to Phosphate system positive regulatory protein PHO81</fullName>
    </submittedName>
</protein>
<dbReference type="InterPro" id="IPR004331">
    <property type="entry name" value="SPX_dom"/>
</dbReference>
<evidence type="ECO:0000256" key="3">
    <source>
        <dbReference type="PROSITE-ProRule" id="PRU00023"/>
    </source>
</evidence>
<dbReference type="Proteomes" id="UP000262825">
    <property type="component" value="Unassembled WGS sequence"/>
</dbReference>
<dbReference type="PANTHER" id="PTHR24198">
    <property type="entry name" value="ANKYRIN REPEAT AND PROTEIN KINASE DOMAIN-CONTAINING PROTEIN"/>
    <property type="match status" value="1"/>
</dbReference>
<dbReference type="SUPFAM" id="SSF48403">
    <property type="entry name" value="Ankyrin repeat"/>
    <property type="match status" value="1"/>
</dbReference>
<dbReference type="PANTHER" id="PTHR24198:SF165">
    <property type="entry name" value="ANKYRIN REPEAT-CONTAINING PROTEIN-RELATED"/>
    <property type="match status" value="1"/>
</dbReference>
<evidence type="ECO:0000313" key="7">
    <source>
        <dbReference type="Proteomes" id="UP000262825"/>
    </source>
</evidence>
<dbReference type="InterPro" id="IPR017946">
    <property type="entry name" value="PLC-like_Pdiesterase_TIM-brl"/>
</dbReference>
<dbReference type="InterPro" id="IPR057506">
    <property type="entry name" value="C2_GPCPD1"/>
</dbReference>
<dbReference type="EMBL" id="UFAJ01000054">
    <property type="protein sequence ID" value="SSD58834.1"/>
    <property type="molecule type" value="Genomic_DNA"/>
</dbReference>
<dbReference type="Pfam" id="PF25329">
    <property type="entry name" value="C2_GDE1"/>
    <property type="match status" value="1"/>
</dbReference>
<feature type="domain" description="SPX" evidence="4">
    <location>
        <begin position="1"/>
        <end position="175"/>
    </location>
</feature>
<dbReference type="VEuPathDB" id="FungiDB:SCODWIG_00595"/>
<dbReference type="GO" id="GO:0006629">
    <property type="term" value="P:lipid metabolic process"/>
    <property type="evidence" value="ECO:0007669"/>
    <property type="project" value="InterPro"/>
</dbReference>
<keyword evidence="7" id="KW-1185">Reference proteome</keyword>
<evidence type="ECO:0000256" key="1">
    <source>
        <dbReference type="ARBA" id="ARBA00022737"/>
    </source>
</evidence>
<dbReference type="GO" id="GO:0008081">
    <property type="term" value="F:phosphoric diester hydrolase activity"/>
    <property type="evidence" value="ECO:0007669"/>
    <property type="project" value="InterPro"/>
</dbReference>
<evidence type="ECO:0000256" key="2">
    <source>
        <dbReference type="ARBA" id="ARBA00023043"/>
    </source>
</evidence>
<evidence type="ECO:0000259" key="4">
    <source>
        <dbReference type="PROSITE" id="PS51382"/>
    </source>
</evidence>
<dbReference type="InterPro" id="IPR002110">
    <property type="entry name" value="Ankyrin_rpt"/>
</dbReference>
<sequence length="1286" mass="144381">MKFGKYLEARQLELSEYNGYFINYKALKKLIKQLSLSSSIQTVNDTNNNKYCAITPITPDNSVPAYKILQTNKSSFFFRLERELEKVNEYYLEREAYLKVQFNTVKTKSEEYQIKGKLSSKSTTSFKKLFEALKRYQRDLDHLEQYVELNRTGFSKVLKKWDKRSHSHTKDFYLATVVSVQPIFNRNELSFLNDQSLSLLMELDEIRDIELPTDFSPPTTYASINSSSRKKMYTSFSNIARPSTPGSAVAAAVAAVTSNNSSSDAPSICGGSSISSNGMKSRFSSEPISNTRVSAVSAMLDNTTAVPDTNAPTVATTTTTNNNNNNNNNNNMVITNSIDIDLDIELEIESWVGEIETICQLKDEAPKLNLLKQFPEKVILFINEDLNPKYSNNSLCISSHSDISSDHTNKNNINTTLDNKTLNNNNIMLNISENIQSYKHSHINIASAIRTALTKLFVLLIGSNKVNDKYLQTFLHACGSDKIDFLFVDDEDTWVFTKRNMFHDAASCVEFDRSFILQEALSLYSKNDLLRPKFIRFLNIQDFNGCTPLHYACELGKIDFVELLLNSQYVKESLDLIDKNSRTPLILCIVNNQPLVTKAILTSTSTNPFPVIDEDTKLQLSPLNVACIYKNYEITKIILDIMGNVDLSTYQDTQGYMPLHLAAENGADSKLLKVLVEHGADPNALDGFNKWTPLLYAAQKGHPETVRALIEECHADVTVKDEKDLSPIFYACWEGHVDVMNVLIEYIYSTLRKSSVDSTQSITADTMSTSIGNHNTTMAASVKNASNNGSIKGILPSGECASSAELLQPQQMEMVDDSMDLLDLDGIPDFSLPPPIIPLRKYGHNFLEKKIFLRLRFKTNLKSIELNKEDCMVSPSSLGRITLTSNILDIISRNISLPIGPDDDGEVVFQIKDLDQFVIDFEIYPASGTRMIAKTIMTSGMLHNNISPATNQGHAVLPLLDSRLKLVGQLMFDFQIITPFNKVTMEVTKYDTYWKSTADGGDITLSSLMGRYLTVLVTILNDGTIISAPKLTIEDKNNGCELLLLDLSQKQVELLTGKSLNDTTGMNYDIKQFISTNYVLFDKLLDSLPTNVKLDIKVAFPTLGEIEAVPVKLSSPFVNIDKFVDAILNVLFHHAQKLKESGSKREMVFSSSNHNICSILNWKQPIFPVIFNMNTIYKYNSDIAEFTVDSQNHLRHLALKKDFNTTYKEDFNYTSIKDIVNFARSNNLLGVVIPCDLLYTCEQLIHKISSSGLLLIGRGNDEHDIAHLKINGLKTDSELVFEESVL</sequence>
<dbReference type="CDD" id="cd14483">
    <property type="entry name" value="SPX_PHO81_NUC-2_like"/>
    <property type="match status" value="1"/>
</dbReference>